<reference evidence="2" key="1">
    <citation type="submission" date="2019-09" db="EMBL/GenBank/DDBJ databases">
        <title>Organ-specific transcriptomic study of the physiology of the cattle tick, Rhipicephalus microplus.</title>
        <authorList>
            <person name="Tirloni L."/>
            <person name="Braz G."/>
            <person name="Gandara A.C.P."/>
            <person name="Sabadin G.A."/>
            <person name="da Silva R.M."/>
            <person name="Guizzo M.G."/>
            <person name="Machado J.A."/>
            <person name="Costa E.P."/>
            <person name="Gomes H.F."/>
            <person name="Moraes J."/>
            <person name="Mota M.B.S."/>
            <person name="Mesquita R.D."/>
            <person name="Alvarenga P.H."/>
            <person name="Alves F."/>
            <person name="Seixas A."/>
            <person name="da Fonseca R.N."/>
            <person name="Fogaca A."/>
            <person name="Logullo C."/>
            <person name="Tanaka A."/>
            <person name="Daffre S."/>
            <person name="Termignoni C."/>
            <person name="Vaz I.S.Jr."/>
            <person name="Oliveira P.L."/>
            <person name="Ribeiro J.M."/>
        </authorList>
    </citation>
    <scope>NUCLEOTIDE SEQUENCE</scope>
    <source>
        <strain evidence="2">Porto Alegre</strain>
    </source>
</reference>
<evidence type="ECO:0000313" key="2">
    <source>
        <dbReference type="EMBL" id="NOV43459.1"/>
    </source>
</evidence>
<accession>A0A6M2DBI4</accession>
<organism evidence="2">
    <name type="scientific">Rhipicephalus microplus</name>
    <name type="common">Cattle tick</name>
    <name type="synonym">Boophilus microplus</name>
    <dbReference type="NCBI Taxonomy" id="6941"/>
    <lineage>
        <taxon>Eukaryota</taxon>
        <taxon>Metazoa</taxon>
        <taxon>Ecdysozoa</taxon>
        <taxon>Arthropoda</taxon>
        <taxon>Chelicerata</taxon>
        <taxon>Arachnida</taxon>
        <taxon>Acari</taxon>
        <taxon>Parasitiformes</taxon>
        <taxon>Ixodida</taxon>
        <taxon>Ixodoidea</taxon>
        <taxon>Ixodidae</taxon>
        <taxon>Rhipicephalinae</taxon>
        <taxon>Rhipicephalus</taxon>
        <taxon>Boophilus</taxon>
    </lineage>
</organism>
<feature type="signal peptide" evidence="1">
    <location>
        <begin position="1"/>
        <end position="17"/>
    </location>
</feature>
<dbReference type="EMBL" id="GHWJ01010722">
    <property type="protein sequence ID" value="NOV43459.1"/>
    <property type="molecule type" value="Transcribed_RNA"/>
</dbReference>
<name>A0A6M2DBI4_RHIMP</name>
<proteinExistence type="predicted"/>
<dbReference type="AlphaFoldDB" id="A0A6M2DBI4"/>
<sequence length="73" mass="8349">MLVYIVVLQLDALSVFCARCTASCGLLRHQRQKRVLRHWPSHKPCSGCADCSGWSCSKYWGKASTRFPRDCSW</sequence>
<protein>
    <submittedName>
        <fullName evidence="2">Putative secreted protein ovary overexpressed</fullName>
    </submittedName>
</protein>
<keyword evidence="1" id="KW-0732">Signal</keyword>
<evidence type="ECO:0000256" key="1">
    <source>
        <dbReference type="SAM" id="SignalP"/>
    </source>
</evidence>
<feature type="chain" id="PRO_5026706119" evidence="1">
    <location>
        <begin position="18"/>
        <end position="73"/>
    </location>
</feature>